<gene>
    <name evidence="1" type="ORF">NM208_g11575</name>
</gene>
<comment type="caution">
    <text evidence="1">The sequence shown here is derived from an EMBL/GenBank/DDBJ whole genome shotgun (WGS) entry which is preliminary data.</text>
</comment>
<dbReference type="EMBL" id="JANRMS010001884">
    <property type="protein sequence ID" value="KAJ3525588.1"/>
    <property type="molecule type" value="Genomic_DNA"/>
</dbReference>
<dbReference type="Proteomes" id="UP001148629">
    <property type="component" value="Unassembled WGS sequence"/>
</dbReference>
<organism evidence="1 2">
    <name type="scientific">Fusarium decemcellulare</name>
    <dbReference type="NCBI Taxonomy" id="57161"/>
    <lineage>
        <taxon>Eukaryota</taxon>
        <taxon>Fungi</taxon>
        <taxon>Dikarya</taxon>
        <taxon>Ascomycota</taxon>
        <taxon>Pezizomycotina</taxon>
        <taxon>Sordariomycetes</taxon>
        <taxon>Hypocreomycetidae</taxon>
        <taxon>Hypocreales</taxon>
        <taxon>Nectriaceae</taxon>
        <taxon>Fusarium</taxon>
        <taxon>Fusarium decemcellulare species complex</taxon>
    </lineage>
</organism>
<sequence>MPPILVLAPPVHGSERDPNLRSIVKGLRAGMLPFGGVGGSGYGRFAGEEGLRGLCNIKAVCEDRFGWLGIRTGIPPPVQYPVASQPDSWKFTQGVVELGYGSTARKAKGLAKILKNM</sequence>
<proteinExistence type="predicted"/>
<evidence type="ECO:0000313" key="2">
    <source>
        <dbReference type="Proteomes" id="UP001148629"/>
    </source>
</evidence>
<name>A0ACC1RUK6_9HYPO</name>
<keyword evidence="2" id="KW-1185">Reference proteome</keyword>
<evidence type="ECO:0000313" key="1">
    <source>
        <dbReference type="EMBL" id="KAJ3525588.1"/>
    </source>
</evidence>
<accession>A0ACC1RUK6</accession>
<protein>
    <submittedName>
        <fullName evidence="1">Uncharacterized protein</fullName>
    </submittedName>
</protein>
<reference evidence="1" key="1">
    <citation type="submission" date="2022-08" db="EMBL/GenBank/DDBJ databases">
        <title>Genome Sequence of Fusarium decemcellulare.</title>
        <authorList>
            <person name="Buettner E."/>
        </authorList>
    </citation>
    <scope>NUCLEOTIDE SEQUENCE</scope>
    <source>
        <strain evidence="1">Babe19</strain>
    </source>
</reference>